<proteinExistence type="predicted"/>
<accession>A0A8S2ZE86</accession>
<dbReference type="InterPro" id="IPR013087">
    <property type="entry name" value="Znf_C2H2_type"/>
</dbReference>
<protein>
    <recommendedName>
        <fullName evidence="1">C2H2-type domain-containing protein</fullName>
    </recommendedName>
</protein>
<name>A0A8S2ZE86_9BILA</name>
<evidence type="ECO:0000313" key="2">
    <source>
        <dbReference type="EMBL" id="CAF4282017.1"/>
    </source>
</evidence>
<dbReference type="Proteomes" id="UP000681720">
    <property type="component" value="Unassembled WGS sequence"/>
</dbReference>
<organism evidence="3 4">
    <name type="scientific">Rotaria magnacalcarata</name>
    <dbReference type="NCBI Taxonomy" id="392030"/>
    <lineage>
        <taxon>Eukaryota</taxon>
        <taxon>Metazoa</taxon>
        <taxon>Spiralia</taxon>
        <taxon>Gnathifera</taxon>
        <taxon>Rotifera</taxon>
        <taxon>Eurotatoria</taxon>
        <taxon>Bdelloidea</taxon>
        <taxon>Philodinida</taxon>
        <taxon>Philodinidae</taxon>
        <taxon>Rotaria</taxon>
    </lineage>
</organism>
<evidence type="ECO:0000259" key="1">
    <source>
        <dbReference type="PROSITE" id="PS00028"/>
    </source>
</evidence>
<evidence type="ECO:0000313" key="4">
    <source>
        <dbReference type="Proteomes" id="UP000681967"/>
    </source>
</evidence>
<feature type="domain" description="C2H2-type" evidence="1">
    <location>
        <begin position="9"/>
        <end position="30"/>
    </location>
</feature>
<dbReference type="Proteomes" id="UP000681967">
    <property type="component" value="Unassembled WGS sequence"/>
</dbReference>
<sequence>MSNNRVEKCTICFMSVNGIDGFFRHIRQVHGNDRQFEAPSSLLPNVDDININTNDENERQQSLYEYEKYDPLEEIKNFYIKMLLKVREGHVLPGNIMKTMSLSLSCLIQTYSYYLLSKLDINVDNAISCNFNDDIEKTLFQISRNEDSFISSCQLYFKFVKPKELQLRNGNKAYYIPIRDEERKIISQFNGQDILYHYRNAEISRQRHVLNNKDNCLLLQLYSDDLGVVNPLMGKNATHKLTTFYFSIDDLPARLSSSLNSVYLLLLYYTKDFQDENNRRIIFAQLNQDLRNLEDDGLILPGDTVPTYFTISTLCTDNLAAHELGGFICAFNSGHCCRYCLTHHRDMKNIYKESQT</sequence>
<gene>
    <name evidence="3" type="ORF">BYL167_LOCUS40961</name>
    <name evidence="2" type="ORF">GIL414_LOCUS25021</name>
</gene>
<dbReference type="EMBL" id="CAJOBH010102642">
    <property type="protein sequence ID" value="CAF4620996.1"/>
    <property type="molecule type" value="Genomic_DNA"/>
</dbReference>
<evidence type="ECO:0000313" key="3">
    <source>
        <dbReference type="EMBL" id="CAF4620996.1"/>
    </source>
</evidence>
<comment type="caution">
    <text evidence="3">The sequence shown here is derived from an EMBL/GenBank/DDBJ whole genome shotgun (WGS) entry which is preliminary data.</text>
</comment>
<feature type="non-terminal residue" evidence="3">
    <location>
        <position position="1"/>
    </location>
</feature>
<dbReference type="EMBL" id="CAJOBJ010032715">
    <property type="protein sequence ID" value="CAF4282017.1"/>
    <property type="molecule type" value="Genomic_DNA"/>
</dbReference>
<dbReference type="PROSITE" id="PS00028">
    <property type="entry name" value="ZINC_FINGER_C2H2_1"/>
    <property type="match status" value="1"/>
</dbReference>
<dbReference type="AlphaFoldDB" id="A0A8S2ZE86"/>
<reference evidence="3" key="1">
    <citation type="submission" date="2021-02" db="EMBL/GenBank/DDBJ databases">
        <authorList>
            <person name="Nowell W R."/>
        </authorList>
    </citation>
    <scope>NUCLEOTIDE SEQUENCE</scope>
</reference>